<dbReference type="InterPro" id="IPR036505">
    <property type="entry name" value="Amidase/PGRP_sf"/>
</dbReference>
<dbReference type="SUPFAM" id="SSF69360">
    <property type="entry name" value="Cell wall binding repeat"/>
    <property type="match status" value="1"/>
</dbReference>
<dbReference type="InterPro" id="IPR018337">
    <property type="entry name" value="Cell_wall/Cho-bd_repeat"/>
</dbReference>
<feature type="domain" description="Peptidoglycan recognition protein family" evidence="5">
    <location>
        <begin position="1"/>
        <end position="129"/>
    </location>
</feature>
<dbReference type="EC" id="3.5.1.28" evidence="6"/>
<dbReference type="InterPro" id="IPR002502">
    <property type="entry name" value="Amidase_domain"/>
</dbReference>
<dbReference type="Pfam" id="PF19127">
    <property type="entry name" value="Choline_bind_3"/>
    <property type="match status" value="1"/>
</dbReference>
<accession>A0AA86ML54</accession>
<dbReference type="Pfam" id="PF01510">
    <property type="entry name" value="Amidase_2"/>
    <property type="match status" value="1"/>
</dbReference>
<name>A0AA86ML54_9CLOT</name>
<dbReference type="InterPro" id="IPR015510">
    <property type="entry name" value="PGRP"/>
</dbReference>
<dbReference type="GO" id="GO:0008745">
    <property type="term" value="F:N-acetylmuramoyl-L-alanine amidase activity"/>
    <property type="evidence" value="ECO:0007669"/>
    <property type="project" value="UniProtKB-EC"/>
</dbReference>
<dbReference type="Proteomes" id="UP000789738">
    <property type="component" value="Unassembled WGS sequence"/>
</dbReference>
<evidence type="ECO:0000256" key="3">
    <source>
        <dbReference type="PROSITE-ProRule" id="PRU00591"/>
    </source>
</evidence>
<dbReference type="PANTHER" id="PTHR11022:SF41">
    <property type="entry name" value="PEPTIDOGLYCAN-RECOGNITION PROTEIN LC-RELATED"/>
    <property type="match status" value="1"/>
</dbReference>
<proteinExistence type="inferred from homology"/>
<sequence>MNIIDVGLKFKSLSYGNKPNKLVLHHAEASKCSVQDIHYWHLNNGWSGIGYHYFIRKDGSVYRGRPDGAIGAHCQGSNTNTLGICFEGNYMKETMPTAQYNAGIDLIKYLIGKYGNLPIYGHKELLATECPGANFPLADFKQLRIKAGKWLKGESEGNTKKWWYKHSDGSYTANDWEKIDGEWYFFDYNGWMKTGWIVWKGKDYYLYGNGVMAHNTTLYGYKFDSNGVATKV</sequence>
<dbReference type="EMBL" id="CAKJVE010000004">
    <property type="protein sequence ID" value="CAG9711523.1"/>
    <property type="molecule type" value="Genomic_DNA"/>
</dbReference>
<dbReference type="RefSeq" id="WP_210887225.1">
    <property type="nucleotide sequence ID" value="NZ_CAKJVE010000004.1"/>
</dbReference>
<evidence type="ECO:0000313" key="6">
    <source>
        <dbReference type="EMBL" id="CAG9704016.1"/>
    </source>
</evidence>
<comment type="caution">
    <text evidence="6">The sequence shown here is derived from an EMBL/GenBank/DDBJ whole genome shotgun (WGS) entry which is preliminary data.</text>
</comment>
<dbReference type="GO" id="GO:0008270">
    <property type="term" value="F:zinc ion binding"/>
    <property type="evidence" value="ECO:0007669"/>
    <property type="project" value="InterPro"/>
</dbReference>
<dbReference type="SUPFAM" id="SSF55846">
    <property type="entry name" value="N-acetylmuramoyl-L-alanine amidase-like"/>
    <property type="match status" value="1"/>
</dbReference>
<reference evidence="6" key="1">
    <citation type="submission" date="2021-10" db="EMBL/GenBank/DDBJ databases">
        <authorList>
            <person name="Mesa V."/>
        </authorList>
    </citation>
    <scope>NUCLEOTIDE SEQUENCE</scope>
    <source>
        <strain evidence="6">CC3_PB</strain>
    </source>
</reference>
<dbReference type="InterPro" id="IPR006619">
    <property type="entry name" value="PGRP_domain_met/bac"/>
</dbReference>
<comment type="similarity">
    <text evidence="1">Belongs to the N-acetylmuramoyl-L-alanine amidase 2 family.</text>
</comment>
<dbReference type="EMBL" id="CAKJVE010000004">
    <property type="protein sequence ID" value="CAG9704016.1"/>
    <property type="molecule type" value="Genomic_DNA"/>
</dbReference>
<evidence type="ECO:0000256" key="1">
    <source>
        <dbReference type="ARBA" id="ARBA00007553"/>
    </source>
</evidence>
<evidence type="ECO:0000313" key="8">
    <source>
        <dbReference type="Proteomes" id="UP000789738"/>
    </source>
</evidence>
<feature type="domain" description="N-acetylmuramoyl-L-alanine amidase" evidence="4">
    <location>
        <begin position="8"/>
        <end position="132"/>
    </location>
</feature>
<dbReference type="PROSITE" id="PS51170">
    <property type="entry name" value="CW"/>
    <property type="match status" value="1"/>
</dbReference>
<dbReference type="PANTHER" id="PTHR11022">
    <property type="entry name" value="PEPTIDOGLYCAN RECOGNITION PROTEIN"/>
    <property type="match status" value="1"/>
</dbReference>
<feature type="repeat" description="Cell wall-binding" evidence="3">
    <location>
        <begin position="173"/>
        <end position="192"/>
    </location>
</feature>
<keyword evidence="6" id="KW-0378">Hydrolase</keyword>
<evidence type="ECO:0000313" key="7">
    <source>
        <dbReference type="EMBL" id="CAG9711523.1"/>
    </source>
</evidence>
<organism evidence="6 8">
    <name type="scientific">Clostridium neonatale</name>
    <dbReference type="NCBI Taxonomy" id="137838"/>
    <lineage>
        <taxon>Bacteria</taxon>
        <taxon>Bacillati</taxon>
        <taxon>Bacillota</taxon>
        <taxon>Clostridia</taxon>
        <taxon>Eubacteriales</taxon>
        <taxon>Clostridiaceae</taxon>
        <taxon>Clostridium</taxon>
    </lineage>
</organism>
<protein>
    <submittedName>
        <fullName evidence="6">N-acetylmuramoyl-L-alanine amidase</fullName>
        <ecNumber evidence="6">3.5.1.28</ecNumber>
    </submittedName>
</protein>
<gene>
    <name evidence="6" type="ORF">CNEO_40924</name>
    <name evidence="7" type="ORF">CNEO_45368</name>
</gene>
<dbReference type="GO" id="GO:0009253">
    <property type="term" value="P:peptidoglycan catabolic process"/>
    <property type="evidence" value="ECO:0007669"/>
    <property type="project" value="InterPro"/>
</dbReference>
<dbReference type="AlphaFoldDB" id="A0AA86ML54"/>
<keyword evidence="2" id="KW-0677">Repeat</keyword>
<evidence type="ECO:0000259" key="5">
    <source>
        <dbReference type="SMART" id="SM00701"/>
    </source>
</evidence>
<dbReference type="SMART" id="SM00701">
    <property type="entry name" value="PGRP"/>
    <property type="match status" value="1"/>
</dbReference>
<evidence type="ECO:0000256" key="2">
    <source>
        <dbReference type="ARBA" id="ARBA00022737"/>
    </source>
</evidence>
<dbReference type="Gene3D" id="2.10.270.10">
    <property type="entry name" value="Cholin Binding"/>
    <property type="match status" value="1"/>
</dbReference>
<dbReference type="CDD" id="cd06583">
    <property type="entry name" value="PGRP"/>
    <property type="match status" value="1"/>
</dbReference>
<dbReference type="SMART" id="SM00644">
    <property type="entry name" value="Ami_2"/>
    <property type="match status" value="1"/>
</dbReference>
<evidence type="ECO:0000259" key="4">
    <source>
        <dbReference type="SMART" id="SM00644"/>
    </source>
</evidence>
<dbReference type="Gene3D" id="3.40.80.10">
    <property type="entry name" value="Peptidoglycan recognition protein-like"/>
    <property type="match status" value="1"/>
</dbReference>